<sequence length="102" mass="11249">MAFGKDSYWTNGEEGAAVACFISGIAVILMGYSVYSHLKSIQDRHVQIRRHSNRSDTKLEDSINLDSLAYLMQSPNANIQSSAAKIILERAMSGKIKPSSRT</sequence>
<keyword evidence="1" id="KW-0812">Transmembrane</keyword>
<dbReference type="EMBL" id="KV921876">
    <property type="protein sequence ID" value="ORE09433.1"/>
    <property type="molecule type" value="Genomic_DNA"/>
</dbReference>
<dbReference type="Proteomes" id="UP000242414">
    <property type="component" value="Unassembled WGS sequence"/>
</dbReference>
<dbReference type="VEuPathDB" id="FungiDB:BCV72DRAFT_201711"/>
<feature type="transmembrane region" description="Helical" evidence="1">
    <location>
        <begin position="15"/>
        <end position="35"/>
    </location>
</feature>
<dbReference type="OrthoDB" id="2262537at2759"/>
<keyword evidence="1" id="KW-0472">Membrane</keyword>
<evidence type="ECO:0000256" key="1">
    <source>
        <dbReference type="SAM" id="Phobius"/>
    </source>
</evidence>
<evidence type="ECO:0000313" key="2">
    <source>
        <dbReference type="EMBL" id="ORE09433.1"/>
    </source>
</evidence>
<accession>A0A1X0RBL3</accession>
<gene>
    <name evidence="2" type="ORF">BCV72DRAFT_201711</name>
</gene>
<keyword evidence="1" id="KW-1133">Transmembrane helix</keyword>
<protein>
    <submittedName>
        <fullName evidence="2">Uncharacterized protein</fullName>
    </submittedName>
</protein>
<organism evidence="2">
    <name type="scientific">Rhizopus microsporus var. microsporus</name>
    <dbReference type="NCBI Taxonomy" id="86635"/>
    <lineage>
        <taxon>Eukaryota</taxon>
        <taxon>Fungi</taxon>
        <taxon>Fungi incertae sedis</taxon>
        <taxon>Mucoromycota</taxon>
        <taxon>Mucoromycotina</taxon>
        <taxon>Mucoromycetes</taxon>
        <taxon>Mucorales</taxon>
        <taxon>Mucorineae</taxon>
        <taxon>Rhizopodaceae</taxon>
        <taxon>Rhizopus</taxon>
    </lineage>
</organism>
<name>A0A1X0RBL3_RHIZD</name>
<reference evidence="2" key="1">
    <citation type="journal article" date="2016" name="Proc. Natl. Acad. Sci. U.S.A.">
        <title>Lipid metabolic changes in an early divergent fungus govern the establishment of a mutualistic symbiosis with endobacteria.</title>
        <authorList>
            <person name="Lastovetsky O.A."/>
            <person name="Gaspar M.L."/>
            <person name="Mondo S.J."/>
            <person name="LaButti K.M."/>
            <person name="Sandor L."/>
            <person name="Grigoriev I.V."/>
            <person name="Henry S.A."/>
            <person name="Pawlowska T.E."/>
        </authorList>
    </citation>
    <scope>NUCLEOTIDE SEQUENCE [LARGE SCALE GENOMIC DNA]</scope>
    <source>
        <strain evidence="2">ATCC 52814</strain>
    </source>
</reference>
<proteinExistence type="predicted"/>
<dbReference type="AlphaFoldDB" id="A0A1X0RBL3"/>